<reference evidence="4 5" key="1">
    <citation type="submission" date="2016-10" db="EMBL/GenBank/DDBJ databases">
        <authorList>
            <person name="Varghese N."/>
            <person name="Submissions S."/>
        </authorList>
    </citation>
    <scope>NUCLEOTIDE SEQUENCE [LARGE SCALE GENOMIC DNA]</scope>
    <source>
        <strain evidence="4 5">YR512</strain>
    </source>
</reference>
<dbReference type="GO" id="GO:0016301">
    <property type="term" value="F:kinase activity"/>
    <property type="evidence" value="ECO:0007669"/>
    <property type="project" value="UniProtKB-KW"/>
</dbReference>
<evidence type="ECO:0000259" key="3">
    <source>
        <dbReference type="Pfam" id="PF00294"/>
    </source>
</evidence>
<dbReference type="Gene3D" id="3.40.1190.20">
    <property type="match status" value="1"/>
</dbReference>
<evidence type="ECO:0000313" key="4">
    <source>
        <dbReference type="EMBL" id="SFK38483.1"/>
    </source>
</evidence>
<dbReference type="PROSITE" id="PS00584">
    <property type="entry name" value="PFKB_KINASES_2"/>
    <property type="match status" value="1"/>
</dbReference>
<dbReference type="RefSeq" id="WP_008108068.1">
    <property type="nucleotide sequence ID" value="NZ_FOSD01000006.1"/>
</dbReference>
<dbReference type="SUPFAM" id="SSF53613">
    <property type="entry name" value="Ribokinase-like"/>
    <property type="match status" value="1"/>
</dbReference>
<comment type="caution">
    <text evidence="4">The sequence shown here is derived from an EMBL/GenBank/DDBJ whole genome shotgun (WGS) entry which is preliminary data.</text>
</comment>
<accession>A0A1I3Z305</accession>
<keyword evidence="5" id="KW-1185">Reference proteome</keyword>
<dbReference type="PANTHER" id="PTHR10584">
    <property type="entry name" value="SUGAR KINASE"/>
    <property type="match status" value="1"/>
</dbReference>
<sequence length="315" mass="34496">MIEHKLTATLYVVGNINVDLIMGTLDNWPQRGTEVMLNHSELRPGGSAGNCALALEAMQVRHRAVANQGDDGLSAWLASHFPHSAAHWTRYSCETSLTVGVTHSDHERSFLSNLGHIVQLTAQDVLDQLPAKAADGDIVLLCGTFLCLHLYDEYPALLSELQQRGFITAVDTGWPPQGWTDKVRQQVRQWLPLCDWLLLNEVETLGLAAKDDLPASAHMLAQQLSGRGGCVVKCGPQGARCWQAEHSVSQPARPVTVVDTIGAGDSFNAGFLTALLHQQDLNTALQWGISVASLAISTLPRRYPDWHQLQLSQEF</sequence>
<dbReference type="Proteomes" id="UP000198841">
    <property type="component" value="Unassembled WGS sequence"/>
</dbReference>
<keyword evidence="1" id="KW-0808">Transferase</keyword>
<name>A0A1I3Z305_9GAMM</name>
<dbReference type="EMBL" id="FOSD01000006">
    <property type="protein sequence ID" value="SFK38483.1"/>
    <property type="molecule type" value="Genomic_DNA"/>
</dbReference>
<evidence type="ECO:0000313" key="5">
    <source>
        <dbReference type="Proteomes" id="UP000198841"/>
    </source>
</evidence>
<keyword evidence="2 4" id="KW-0418">Kinase</keyword>
<dbReference type="PANTHER" id="PTHR10584:SF166">
    <property type="entry name" value="RIBOKINASE"/>
    <property type="match status" value="1"/>
</dbReference>
<proteinExistence type="predicted"/>
<organism evidence="4 5">
    <name type="scientific">Candidatus Pantoea symbiotica</name>
    <dbReference type="NCBI Taxonomy" id="1884370"/>
    <lineage>
        <taxon>Bacteria</taxon>
        <taxon>Pseudomonadati</taxon>
        <taxon>Pseudomonadota</taxon>
        <taxon>Gammaproteobacteria</taxon>
        <taxon>Enterobacterales</taxon>
        <taxon>Erwiniaceae</taxon>
        <taxon>Pantoea</taxon>
    </lineage>
</organism>
<gene>
    <name evidence="4" type="ORF">SAMN05518863_106338</name>
</gene>
<feature type="domain" description="Carbohydrate kinase PfkB" evidence="3">
    <location>
        <begin position="10"/>
        <end position="297"/>
    </location>
</feature>
<dbReference type="Pfam" id="PF00294">
    <property type="entry name" value="PfkB"/>
    <property type="match status" value="1"/>
</dbReference>
<dbReference type="InterPro" id="IPR029056">
    <property type="entry name" value="Ribokinase-like"/>
</dbReference>
<protein>
    <submittedName>
        <fullName evidence="4">Sugar or nucleoside kinase, ribokinase family</fullName>
    </submittedName>
</protein>
<dbReference type="InterPro" id="IPR011611">
    <property type="entry name" value="PfkB_dom"/>
</dbReference>
<dbReference type="InterPro" id="IPR002173">
    <property type="entry name" value="Carboh/pur_kinase_PfkB_CS"/>
</dbReference>
<evidence type="ECO:0000256" key="1">
    <source>
        <dbReference type="ARBA" id="ARBA00022679"/>
    </source>
</evidence>
<evidence type="ECO:0000256" key="2">
    <source>
        <dbReference type="ARBA" id="ARBA00022777"/>
    </source>
</evidence>